<dbReference type="InterPro" id="IPR044563">
    <property type="entry name" value="Sgt1-like"/>
</dbReference>
<dbReference type="EMBL" id="JAPWDV010000001">
    <property type="protein sequence ID" value="KAJ6225082.1"/>
    <property type="molecule type" value="Genomic_DNA"/>
</dbReference>
<name>A0A9Q0MG63_BLOTA</name>
<feature type="domain" description="CS" evidence="2">
    <location>
        <begin position="4"/>
        <end position="93"/>
    </location>
</feature>
<dbReference type="GO" id="GO:0051087">
    <property type="term" value="F:protein-folding chaperone binding"/>
    <property type="evidence" value="ECO:0007669"/>
    <property type="project" value="InterPro"/>
</dbReference>
<dbReference type="Pfam" id="PF04969">
    <property type="entry name" value="CS"/>
    <property type="match status" value="1"/>
</dbReference>
<protein>
    <submittedName>
        <fullName evidence="3">Uncharacterized protein</fullName>
    </submittedName>
</protein>
<dbReference type="AlphaFoldDB" id="A0A9Q0MG63"/>
<evidence type="ECO:0000313" key="3">
    <source>
        <dbReference type="EMBL" id="KAJ6225082.1"/>
    </source>
</evidence>
<dbReference type="InterPro" id="IPR008978">
    <property type="entry name" value="HSP20-like_chaperone"/>
</dbReference>
<dbReference type="SUPFAM" id="SSF49764">
    <property type="entry name" value="HSP20-like chaperones"/>
    <property type="match status" value="1"/>
</dbReference>
<evidence type="ECO:0000259" key="1">
    <source>
        <dbReference type="PROSITE" id="PS51048"/>
    </source>
</evidence>
<keyword evidence="4" id="KW-1185">Reference proteome</keyword>
<dbReference type="PANTHER" id="PTHR45862">
    <property type="entry name" value="PROTEIN SGT1 HOMOLOG"/>
    <property type="match status" value="1"/>
</dbReference>
<dbReference type="Pfam" id="PF05002">
    <property type="entry name" value="SGS"/>
    <property type="match status" value="1"/>
</dbReference>
<dbReference type="OrthoDB" id="1898560at2759"/>
<dbReference type="CDD" id="cd06466">
    <property type="entry name" value="p23_CS_SGT1_like"/>
    <property type="match status" value="1"/>
</dbReference>
<evidence type="ECO:0000313" key="4">
    <source>
        <dbReference type="Proteomes" id="UP001142055"/>
    </source>
</evidence>
<evidence type="ECO:0000259" key="2">
    <source>
        <dbReference type="PROSITE" id="PS51203"/>
    </source>
</evidence>
<gene>
    <name evidence="3" type="ORF">RDWZM_003627</name>
</gene>
<proteinExistence type="predicted"/>
<dbReference type="InterPro" id="IPR007052">
    <property type="entry name" value="CS_dom"/>
</dbReference>
<dbReference type="Gene3D" id="2.60.40.790">
    <property type="match status" value="1"/>
</dbReference>
<dbReference type="InterPro" id="IPR007699">
    <property type="entry name" value="SGS_dom"/>
</dbReference>
<sequence length="211" mass="24236">MESAREPRYDWYETDKHVVINIFVKNMKPDLVSVRFEPKSVHFTYKNESDENYELNIDLNGKISVADSSYRVLSVKAEVKMSKIVNYRWGKLKVSKTKGENGAAEQFVAVPLASVPSGDAEKSDKLPSFTTRINMKEVEETIKSLEEEEKNEGSVDRLFQDIYSKSSDEVRRAMNKSFQESNGTVLNTNWAEVKSKKVEMKAPESSEFKKW</sequence>
<accession>A0A9Q0MG63</accession>
<organism evidence="3 4">
    <name type="scientific">Blomia tropicalis</name>
    <name type="common">Mite</name>
    <dbReference type="NCBI Taxonomy" id="40697"/>
    <lineage>
        <taxon>Eukaryota</taxon>
        <taxon>Metazoa</taxon>
        <taxon>Ecdysozoa</taxon>
        <taxon>Arthropoda</taxon>
        <taxon>Chelicerata</taxon>
        <taxon>Arachnida</taxon>
        <taxon>Acari</taxon>
        <taxon>Acariformes</taxon>
        <taxon>Sarcoptiformes</taxon>
        <taxon>Astigmata</taxon>
        <taxon>Glycyphagoidea</taxon>
        <taxon>Echimyopodidae</taxon>
        <taxon>Blomia</taxon>
    </lineage>
</organism>
<comment type="caution">
    <text evidence="3">The sequence shown here is derived from an EMBL/GenBank/DDBJ whole genome shotgun (WGS) entry which is preliminary data.</text>
</comment>
<feature type="domain" description="SGS" evidence="1">
    <location>
        <begin position="125"/>
        <end position="211"/>
    </location>
</feature>
<dbReference type="Proteomes" id="UP001142055">
    <property type="component" value="Chromosome 1"/>
</dbReference>
<reference evidence="3" key="1">
    <citation type="submission" date="2022-12" db="EMBL/GenBank/DDBJ databases">
        <title>Genome assemblies of Blomia tropicalis.</title>
        <authorList>
            <person name="Cui Y."/>
        </authorList>
    </citation>
    <scope>NUCLEOTIDE SEQUENCE</scope>
    <source>
        <tissue evidence="3">Adult mites</tissue>
    </source>
</reference>
<dbReference type="PROSITE" id="PS51203">
    <property type="entry name" value="CS"/>
    <property type="match status" value="1"/>
</dbReference>
<dbReference type="PROSITE" id="PS51048">
    <property type="entry name" value="SGS"/>
    <property type="match status" value="1"/>
</dbReference>
<dbReference type="OMA" id="KVHMTAD"/>